<feature type="coiled-coil region" evidence="9">
    <location>
        <begin position="33"/>
        <end position="67"/>
    </location>
</feature>
<name>A0ABM1B0M1_LIMPO</name>
<keyword evidence="3" id="KW-0963">Cytoplasm</keyword>
<dbReference type="Proteomes" id="UP000694941">
    <property type="component" value="Unplaced"/>
</dbReference>
<reference evidence="12" key="1">
    <citation type="submission" date="2025-08" db="UniProtKB">
        <authorList>
            <consortium name="RefSeq"/>
        </authorList>
    </citation>
    <scope>IDENTIFICATION</scope>
    <source>
        <tissue evidence="12">Muscle</tissue>
    </source>
</reference>
<evidence type="ECO:0000256" key="8">
    <source>
        <dbReference type="ARBA" id="ARBA00041958"/>
    </source>
</evidence>
<protein>
    <recommendedName>
        <fullName evidence="7">Regulator of microtubule dynamics protein 1</fullName>
    </recommendedName>
    <alternativeName>
        <fullName evidence="8">Protein FAM82B</fullName>
    </alternativeName>
</protein>
<comment type="subcellular location">
    <subcellularLocation>
        <location evidence="1">Cytoplasm</location>
        <location evidence="1">Cytoskeleton</location>
    </subcellularLocation>
</comment>
<keyword evidence="4" id="KW-0677">Repeat</keyword>
<evidence type="ECO:0000256" key="3">
    <source>
        <dbReference type="ARBA" id="ARBA00022490"/>
    </source>
</evidence>
<evidence type="ECO:0000313" key="11">
    <source>
        <dbReference type="Proteomes" id="UP000694941"/>
    </source>
</evidence>
<gene>
    <name evidence="12" type="primary">LOC106457480</name>
</gene>
<evidence type="ECO:0000256" key="6">
    <source>
        <dbReference type="ARBA" id="ARBA00023212"/>
    </source>
</evidence>
<evidence type="ECO:0000256" key="5">
    <source>
        <dbReference type="ARBA" id="ARBA00022803"/>
    </source>
</evidence>
<evidence type="ECO:0000256" key="1">
    <source>
        <dbReference type="ARBA" id="ARBA00004245"/>
    </source>
</evidence>
<evidence type="ECO:0000256" key="7">
    <source>
        <dbReference type="ARBA" id="ARBA00039966"/>
    </source>
</evidence>
<keyword evidence="11" id="KW-1185">Reference proteome</keyword>
<feature type="transmembrane region" description="Helical" evidence="10">
    <location>
        <begin position="12"/>
        <end position="30"/>
    </location>
</feature>
<dbReference type="InterPro" id="IPR049039">
    <property type="entry name" value="RMD1-3_a_helical_rpt"/>
</dbReference>
<keyword evidence="10" id="KW-0472">Membrane</keyword>
<evidence type="ECO:0000256" key="10">
    <source>
        <dbReference type="SAM" id="Phobius"/>
    </source>
</evidence>
<proteinExistence type="predicted"/>
<dbReference type="SUPFAM" id="SSF48452">
    <property type="entry name" value="TPR-like"/>
    <property type="match status" value="1"/>
</dbReference>
<comment type="subunit">
    <text evidence="2">Interacts with microtubules.</text>
</comment>
<sequence length="387" mass="43520">MEAVLRDRWTVIAALGAGVVVGVSGIYMYYKLNRSVTQELSNLAGTIESLKREIEELKANHLDQSSHTPLAIQSIAAAPPSSVSSISVKLEKTSDKRSVLSHCHLLSGNSSASDETDEVYYDFTDAEEGLDSWATVSKPFDQAKDEIKSDADWIEEIDLMLDGDASQKEEAYTVLFARKAEFKNKAEILWRLAKAAHLCGIIAEKRHDLEKKKELVKEAFNYASSALEADSSDPEVHKWYAITVGSLSNYGGLHEKVKNGYSFKQHVDLAVELKPDDPTLHHMLGRWCYEIAMLTWWERKIASTLGSPPPESTYQEARQHLLEAHQLKPGWKENMLFIAKTYIGEGNYPQALSWIDRAIMGSCVREDDELAQSELLTLQNSYEKYRS</sequence>
<evidence type="ECO:0000256" key="9">
    <source>
        <dbReference type="SAM" id="Coils"/>
    </source>
</evidence>
<accession>A0ABM1B0M1</accession>
<evidence type="ECO:0000256" key="2">
    <source>
        <dbReference type="ARBA" id="ARBA00011375"/>
    </source>
</evidence>
<evidence type="ECO:0000313" key="12">
    <source>
        <dbReference type="RefSeq" id="XP_013772354.1"/>
    </source>
</evidence>
<dbReference type="GeneID" id="106457480"/>
<organism evidence="11 12">
    <name type="scientific">Limulus polyphemus</name>
    <name type="common">Atlantic horseshoe crab</name>
    <dbReference type="NCBI Taxonomy" id="6850"/>
    <lineage>
        <taxon>Eukaryota</taxon>
        <taxon>Metazoa</taxon>
        <taxon>Ecdysozoa</taxon>
        <taxon>Arthropoda</taxon>
        <taxon>Chelicerata</taxon>
        <taxon>Merostomata</taxon>
        <taxon>Xiphosura</taxon>
        <taxon>Limulidae</taxon>
        <taxon>Limulus</taxon>
    </lineage>
</organism>
<dbReference type="Pfam" id="PF21033">
    <property type="entry name" value="RMD1-3"/>
    <property type="match status" value="1"/>
</dbReference>
<dbReference type="InterPro" id="IPR011990">
    <property type="entry name" value="TPR-like_helical_dom_sf"/>
</dbReference>
<dbReference type="RefSeq" id="XP_013772354.1">
    <property type="nucleotide sequence ID" value="XM_013916900.2"/>
</dbReference>
<keyword evidence="5" id="KW-0802">TPR repeat</keyword>
<dbReference type="PANTHER" id="PTHR16056">
    <property type="entry name" value="REGULATOR OF MICROTUBULE DYNAMICS PROTEIN"/>
    <property type="match status" value="1"/>
</dbReference>
<dbReference type="Gene3D" id="1.25.40.10">
    <property type="entry name" value="Tetratricopeptide repeat domain"/>
    <property type="match status" value="1"/>
</dbReference>
<keyword evidence="9" id="KW-0175">Coiled coil</keyword>
<keyword evidence="10" id="KW-0812">Transmembrane</keyword>
<keyword evidence="6" id="KW-0206">Cytoskeleton</keyword>
<evidence type="ECO:0000256" key="4">
    <source>
        <dbReference type="ARBA" id="ARBA00022737"/>
    </source>
</evidence>
<keyword evidence="10" id="KW-1133">Transmembrane helix</keyword>
<dbReference type="PANTHER" id="PTHR16056:SF16">
    <property type="entry name" value="REGULATOR OF MICROTUBULE DYNAMICS PROTEIN 1"/>
    <property type="match status" value="1"/>
</dbReference>